<evidence type="ECO:0000313" key="2">
    <source>
        <dbReference type="Proteomes" id="UP001595821"/>
    </source>
</evidence>
<organism evidence="1 2">
    <name type="scientific">Natribaculum luteum</name>
    <dbReference type="NCBI Taxonomy" id="1586232"/>
    <lineage>
        <taxon>Archaea</taxon>
        <taxon>Methanobacteriati</taxon>
        <taxon>Methanobacteriota</taxon>
        <taxon>Stenosarchaea group</taxon>
        <taxon>Halobacteria</taxon>
        <taxon>Halobacteriales</taxon>
        <taxon>Natrialbaceae</taxon>
        <taxon>Natribaculum</taxon>
    </lineage>
</organism>
<dbReference type="AlphaFoldDB" id="A0ABD5P0U0"/>
<protein>
    <submittedName>
        <fullName evidence="1">Uncharacterized protein</fullName>
    </submittedName>
</protein>
<proteinExistence type="predicted"/>
<name>A0ABD5P0U0_9EURY</name>
<gene>
    <name evidence="1" type="ORF">ACFOZ7_13310</name>
</gene>
<sequence length="169" mass="18291">MNDDTPDPDRLARVVTTIVNQPAWELTPCSDSVASALDHATTDASTRAELFFDHEGTDARLEVLLPSTIPGSLCDLLVRHSLDPGLTSDGGDFVDGLQRARAAIVTRNTHEYVQPVEDPSILLRATVPAPCTDRALENLFASLQQTVGQVADLHGRIRRPIERTISQGG</sequence>
<dbReference type="Proteomes" id="UP001595821">
    <property type="component" value="Unassembled WGS sequence"/>
</dbReference>
<comment type="caution">
    <text evidence="1">The sequence shown here is derived from an EMBL/GenBank/DDBJ whole genome shotgun (WGS) entry which is preliminary data.</text>
</comment>
<dbReference type="EMBL" id="JBHSDJ010000106">
    <property type="protein sequence ID" value="MFC4247911.1"/>
    <property type="molecule type" value="Genomic_DNA"/>
</dbReference>
<dbReference type="RefSeq" id="WP_246976491.1">
    <property type="nucleotide sequence ID" value="NZ_CP095398.1"/>
</dbReference>
<accession>A0ABD5P0U0</accession>
<evidence type="ECO:0000313" key="1">
    <source>
        <dbReference type="EMBL" id="MFC4247911.1"/>
    </source>
</evidence>
<reference evidence="1 2" key="1">
    <citation type="journal article" date="2014" name="Int. J. Syst. Evol. Microbiol.">
        <title>Complete genome sequence of Corynebacterium casei LMG S-19264T (=DSM 44701T), isolated from a smear-ripened cheese.</title>
        <authorList>
            <consortium name="US DOE Joint Genome Institute (JGI-PGF)"/>
            <person name="Walter F."/>
            <person name="Albersmeier A."/>
            <person name="Kalinowski J."/>
            <person name="Ruckert C."/>
        </authorList>
    </citation>
    <scope>NUCLEOTIDE SEQUENCE [LARGE SCALE GENOMIC DNA]</scope>
    <source>
        <strain evidence="1 2">IBRC-M 10912</strain>
    </source>
</reference>
<dbReference type="GeneID" id="71856095"/>